<comment type="caution">
    <text evidence="1">The sequence shown here is derived from an EMBL/GenBank/DDBJ whole genome shotgun (WGS) entry which is preliminary data.</text>
</comment>
<accession>A0ABS2H0Q6</accession>
<keyword evidence="2" id="KW-1185">Reference proteome</keyword>
<proteinExistence type="predicted"/>
<dbReference type="PRINTS" id="PR00377">
    <property type="entry name" value="IMPHPHTASES"/>
</dbReference>
<dbReference type="RefSeq" id="WP_204785305.1">
    <property type="nucleotide sequence ID" value="NZ_CALVGD010000069.1"/>
</dbReference>
<dbReference type="Gene3D" id="3.40.190.80">
    <property type="match status" value="1"/>
</dbReference>
<dbReference type="EMBL" id="JACJKU010000058">
    <property type="protein sequence ID" value="MBM6941036.1"/>
    <property type="molecule type" value="Genomic_DNA"/>
</dbReference>
<reference evidence="1 2" key="1">
    <citation type="journal article" date="2021" name="Sci. Rep.">
        <title>The distribution of antibiotic resistance genes in chicken gut microbiota commensals.</title>
        <authorList>
            <person name="Juricova H."/>
            <person name="Matiasovicova J."/>
            <person name="Kubasova T."/>
            <person name="Cejkova D."/>
            <person name="Rychlik I."/>
        </authorList>
    </citation>
    <scope>NUCLEOTIDE SEQUENCE [LARGE SCALE GENOMIC DNA]</scope>
    <source>
        <strain evidence="1 2">An574</strain>
    </source>
</reference>
<name>A0ABS2H0Q6_9LACO</name>
<sequence length="254" mass="28399">MLQEIDQKVQQLMWDVQKRTLDRMKQSYDVNLKTSYKDLVTTVDKENERYLNQRLREIDPDAKIISEEGYGDQVNDLKGHVFIVDPIDGTMNFVMQHCNFAIMIALYVDGEPTYGYIMDVMNDKLYHGGNGDGVFVNNHQLNTPANNSLHDSLMVLNAGLTLDGGHNVREVGKQARGLRMYGSAGIEMIYVITGRIGGYLSYLKPWDLAAGMVLALELGLVVKGIDEQQVNVLSSNLVLVATKQVASDVLELVD</sequence>
<evidence type="ECO:0000313" key="2">
    <source>
        <dbReference type="Proteomes" id="UP000785625"/>
    </source>
</evidence>
<dbReference type="InterPro" id="IPR000760">
    <property type="entry name" value="Inositol_monophosphatase-like"/>
</dbReference>
<dbReference type="Pfam" id="PF00459">
    <property type="entry name" value="Inositol_P"/>
    <property type="match status" value="1"/>
</dbReference>
<gene>
    <name evidence="1" type="ORF">H5975_06075</name>
</gene>
<dbReference type="PANTHER" id="PTHR20854">
    <property type="entry name" value="INOSITOL MONOPHOSPHATASE"/>
    <property type="match status" value="1"/>
</dbReference>
<dbReference type="PANTHER" id="PTHR20854:SF4">
    <property type="entry name" value="INOSITOL-1-MONOPHOSPHATASE-RELATED"/>
    <property type="match status" value="1"/>
</dbReference>
<protein>
    <submittedName>
        <fullName evidence="1">Inositol monophosphatase family protein</fullName>
    </submittedName>
</protein>
<organism evidence="1 2">
    <name type="scientific">Limosilactobacillus coleohominis</name>
    <dbReference type="NCBI Taxonomy" id="181675"/>
    <lineage>
        <taxon>Bacteria</taxon>
        <taxon>Bacillati</taxon>
        <taxon>Bacillota</taxon>
        <taxon>Bacilli</taxon>
        <taxon>Lactobacillales</taxon>
        <taxon>Lactobacillaceae</taxon>
        <taxon>Limosilactobacillus</taxon>
    </lineage>
</organism>
<dbReference type="CDD" id="cd01637">
    <property type="entry name" value="IMPase_like"/>
    <property type="match status" value="1"/>
</dbReference>
<evidence type="ECO:0000313" key="1">
    <source>
        <dbReference type="EMBL" id="MBM6941036.1"/>
    </source>
</evidence>
<dbReference type="Gene3D" id="3.30.540.10">
    <property type="entry name" value="Fructose-1,6-Bisphosphatase, subunit A, domain 1"/>
    <property type="match status" value="1"/>
</dbReference>
<dbReference type="SUPFAM" id="SSF56655">
    <property type="entry name" value="Carbohydrate phosphatase"/>
    <property type="match status" value="1"/>
</dbReference>
<dbReference type="Proteomes" id="UP000785625">
    <property type="component" value="Unassembled WGS sequence"/>
</dbReference>